<feature type="domain" description="Core-binding (CB)" evidence="6">
    <location>
        <begin position="1"/>
        <end position="80"/>
    </location>
</feature>
<dbReference type="InterPro" id="IPR011010">
    <property type="entry name" value="DNA_brk_join_enz"/>
</dbReference>
<evidence type="ECO:0000256" key="3">
    <source>
        <dbReference type="ARBA" id="ARBA00023172"/>
    </source>
</evidence>
<accession>A0A2N5HT02</accession>
<gene>
    <name evidence="7" type="ORF">CVD27_03045</name>
</gene>
<evidence type="ECO:0000256" key="1">
    <source>
        <dbReference type="ARBA" id="ARBA00008857"/>
    </source>
</evidence>
<dbReference type="InterPro" id="IPR050090">
    <property type="entry name" value="Tyrosine_recombinase_XerCD"/>
</dbReference>
<dbReference type="CDD" id="cd00397">
    <property type="entry name" value="DNA_BRE_C"/>
    <property type="match status" value="1"/>
</dbReference>
<dbReference type="GO" id="GO:0003677">
    <property type="term" value="F:DNA binding"/>
    <property type="evidence" value="ECO:0007669"/>
    <property type="project" value="UniProtKB-UniRule"/>
</dbReference>
<dbReference type="GO" id="GO:0015074">
    <property type="term" value="P:DNA integration"/>
    <property type="evidence" value="ECO:0007669"/>
    <property type="project" value="InterPro"/>
</dbReference>
<sequence length="258" mass="30436">MFEEFMLIKKGEGLAKWKIQEHYNNFGYFKSYIGKELSADEMTTELFMGWITYMLEEMDYTPGTVNIRVRTIRAFLRYCYEDKMWLSEPTHKRFKPIKAPVDEVEVFTVEEYRRLIVAFDDETYVGFRTKVMTFVLLDTMVRVFGLVDMKRQNIDFKTMSIRLGEADTKTRVGRVVPISARTAKLLSKFLQETEEFGNVYVFLTYEGEKIGEATVRDNLRVYGQIAKINNKRVSPHTLRYRFGILTNFFIIKAPPIDF</sequence>
<dbReference type="OrthoDB" id="107900at2"/>
<evidence type="ECO:0000313" key="8">
    <source>
        <dbReference type="Proteomes" id="UP000234950"/>
    </source>
</evidence>
<comment type="similarity">
    <text evidence="1">Belongs to the 'phage' integrase family.</text>
</comment>
<comment type="caution">
    <text evidence="7">The sequence shown here is derived from an EMBL/GenBank/DDBJ whole genome shotgun (WGS) entry which is preliminary data.</text>
</comment>
<keyword evidence="3" id="KW-0233">DNA recombination</keyword>
<dbReference type="InterPro" id="IPR002104">
    <property type="entry name" value="Integrase_catalytic"/>
</dbReference>
<feature type="domain" description="Tyr recombinase" evidence="5">
    <location>
        <begin position="102"/>
        <end position="258"/>
    </location>
</feature>
<dbReference type="SUPFAM" id="SSF56349">
    <property type="entry name" value="DNA breaking-rejoining enzymes"/>
    <property type="match status" value="1"/>
</dbReference>
<dbReference type="InterPro" id="IPR044068">
    <property type="entry name" value="CB"/>
</dbReference>
<evidence type="ECO:0000259" key="6">
    <source>
        <dbReference type="PROSITE" id="PS51900"/>
    </source>
</evidence>
<protein>
    <submittedName>
        <fullName evidence="7">Integrase</fullName>
    </submittedName>
</protein>
<dbReference type="Pfam" id="PF00589">
    <property type="entry name" value="Phage_integrase"/>
    <property type="match status" value="1"/>
</dbReference>
<dbReference type="InterPro" id="IPR010998">
    <property type="entry name" value="Integrase_recombinase_N"/>
</dbReference>
<proteinExistence type="inferred from homology"/>
<evidence type="ECO:0000256" key="2">
    <source>
        <dbReference type="ARBA" id="ARBA00023125"/>
    </source>
</evidence>
<dbReference type="Gene3D" id="1.10.443.10">
    <property type="entry name" value="Intergrase catalytic core"/>
    <property type="match status" value="1"/>
</dbReference>
<dbReference type="EMBL" id="PGVE01000017">
    <property type="protein sequence ID" value="PLS08627.1"/>
    <property type="molecule type" value="Genomic_DNA"/>
</dbReference>
<keyword evidence="2 4" id="KW-0238">DNA-binding</keyword>
<reference evidence="7 8" key="1">
    <citation type="submission" date="2017-11" db="EMBL/GenBank/DDBJ databases">
        <title>Comparitive Functional Genomics of Dry Heat Resistant strains isolated from the Viking Spacecraft.</title>
        <authorList>
            <person name="Seuylemezian A."/>
            <person name="Cooper K."/>
            <person name="Vaishampayan P."/>
        </authorList>
    </citation>
    <scope>NUCLEOTIDE SEQUENCE [LARGE SCALE GENOMIC DNA]</scope>
    <source>
        <strain evidence="7 8">V32-6</strain>
    </source>
</reference>
<keyword evidence="8" id="KW-1185">Reference proteome</keyword>
<dbReference type="PANTHER" id="PTHR30349">
    <property type="entry name" value="PHAGE INTEGRASE-RELATED"/>
    <property type="match status" value="1"/>
</dbReference>
<evidence type="ECO:0000259" key="5">
    <source>
        <dbReference type="PROSITE" id="PS51898"/>
    </source>
</evidence>
<dbReference type="Gene3D" id="1.10.150.130">
    <property type="match status" value="1"/>
</dbReference>
<dbReference type="PROSITE" id="PS51898">
    <property type="entry name" value="TYR_RECOMBINASE"/>
    <property type="match status" value="1"/>
</dbReference>
<dbReference type="AlphaFoldDB" id="A0A2N5HT02"/>
<dbReference type="Proteomes" id="UP000234950">
    <property type="component" value="Unassembled WGS sequence"/>
</dbReference>
<dbReference type="PANTHER" id="PTHR30349:SF41">
    <property type="entry name" value="INTEGRASE_RECOMBINASE PROTEIN MJ0367-RELATED"/>
    <property type="match status" value="1"/>
</dbReference>
<organism evidence="7 8">
    <name type="scientific">Neobacillus cucumis</name>
    <dbReference type="NCBI Taxonomy" id="1740721"/>
    <lineage>
        <taxon>Bacteria</taxon>
        <taxon>Bacillati</taxon>
        <taxon>Bacillota</taxon>
        <taxon>Bacilli</taxon>
        <taxon>Bacillales</taxon>
        <taxon>Bacillaceae</taxon>
        <taxon>Neobacillus</taxon>
    </lineage>
</organism>
<dbReference type="PROSITE" id="PS51900">
    <property type="entry name" value="CB"/>
    <property type="match status" value="1"/>
</dbReference>
<evidence type="ECO:0000313" key="7">
    <source>
        <dbReference type="EMBL" id="PLS08627.1"/>
    </source>
</evidence>
<evidence type="ECO:0000256" key="4">
    <source>
        <dbReference type="PROSITE-ProRule" id="PRU01248"/>
    </source>
</evidence>
<dbReference type="GO" id="GO:0006310">
    <property type="term" value="P:DNA recombination"/>
    <property type="evidence" value="ECO:0007669"/>
    <property type="project" value="UniProtKB-KW"/>
</dbReference>
<name>A0A2N5HT02_9BACI</name>
<dbReference type="InterPro" id="IPR013762">
    <property type="entry name" value="Integrase-like_cat_sf"/>
</dbReference>